<dbReference type="EMBL" id="KF554508">
    <property type="protein sequence ID" value="AID50460.1"/>
    <property type="molecule type" value="Genomic_DNA"/>
</dbReference>
<organism evidence="1 2">
    <name type="scientific">Bacillus phage CP-51</name>
    <dbReference type="NCBI Taxonomy" id="1391188"/>
    <lineage>
        <taxon>Viruses</taxon>
        <taxon>Duplodnaviria</taxon>
        <taxon>Heunggongvirae</taxon>
        <taxon>Uroviricota</taxon>
        <taxon>Caudoviricetes</taxon>
        <taxon>Herelleviridae</taxon>
        <taxon>Spounavirinae</taxon>
        <taxon>Siminovitchvirus</taxon>
        <taxon>Siminovitchvirus CP51</taxon>
    </lineage>
</organism>
<dbReference type="Proteomes" id="UP000027382">
    <property type="component" value="Segment"/>
</dbReference>
<evidence type="ECO:0000313" key="1">
    <source>
        <dbReference type="EMBL" id="AID50460.1"/>
    </source>
</evidence>
<dbReference type="GeneID" id="22276968"/>
<evidence type="ECO:0000313" key="2">
    <source>
        <dbReference type="Proteomes" id="UP000027382"/>
    </source>
</evidence>
<name>A0A068EMN4_9CAUD</name>
<keyword evidence="2" id="KW-1185">Reference proteome</keyword>
<proteinExistence type="predicted"/>
<reference evidence="1" key="1">
    <citation type="journal article" date="2014" name="Virology">
        <title>The odd one out: Bacillus ACT bacteriophage CP-51 exhibits unusual properties compared to related Spounavirinae W.Ph. and Bastille.</title>
        <authorList>
            <person name="Klumpp J."/>
            <person name="Schmuki M."/>
            <person name="Sozhamannan S."/>
            <person name="Beyer W."/>
            <person name="Fouts D.E."/>
            <person name="Bernbach V."/>
            <person name="Calendar R."/>
            <person name="Loessner M.J."/>
        </authorList>
    </citation>
    <scope>NUCLEOTIDE SEQUENCE [LARGE SCALE GENOMIC DNA]</scope>
</reference>
<dbReference type="OrthoDB" id="35134at10239"/>
<accession>A0A068EMN4</accession>
<dbReference type="RefSeq" id="YP_009099069.1">
    <property type="nucleotide sequence ID" value="NC_025423.1"/>
</dbReference>
<dbReference type="KEGG" id="vg:22276968"/>
<protein>
    <submittedName>
        <fullName evidence="1">Uncharacterized protein</fullName>
    </submittedName>
</protein>
<sequence length="66" mass="7656">MATKKEDTKVVPVEETPSSRIHFREFIQLHTNLDAVTSAGFKSTCGATEWMYLEEWQECLDKYKSI</sequence>